<dbReference type="GO" id="GO:0032259">
    <property type="term" value="P:methylation"/>
    <property type="evidence" value="ECO:0007669"/>
    <property type="project" value="UniProtKB-KW"/>
</dbReference>
<dbReference type="Pfam" id="PF08241">
    <property type="entry name" value="Methyltransf_11"/>
    <property type="match status" value="1"/>
</dbReference>
<dbReference type="Gene3D" id="3.40.50.150">
    <property type="entry name" value="Vaccinia Virus protein VP39"/>
    <property type="match status" value="1"/>
</dbReference>
<keyword evidence="1" id="KW-0808">Transferase</keyword>
<dbReference type="PANTHER" id="PTHR44068:SF11">
    <property type="entry name" value="GERANYL DIPHOSPHATE 2-C-METHYLTRANSFERASE"/>
    <property type="match status" value="1"/>
</dbReference>
<evidence type="ECO:0000259" key="2">
    <source>
        <dbReference type="PROSITE" id="PS50995"/>
    </source>
</evidence>
<dbReference type="Pfam" id="PF01047">
    <property type="entry name" value="MarR"/>
    <property type="match status" value="1"/>
</dbReference>
<evidence type="ECO:0000313" key="3">
    <source>
        <dbReference type="EMBL" id="MCQ1538478.1"/>
    </source>
</evidence>
<dbReference type="PANTHER" id="PTHR44068">
    <property type="entry name" value="ZGC:194242"/>
    <property type="match status" value="1"/>
</dbReference>
<dbReference type="AlphaFoldDB" id="A0ABD4TKK9"/>
<feature type="domain" description="HTH marR-type" evidence="2">
    <location>
        <begin position="1"/>
        <end position="136"/>
    </location>
</feature>
<protein>
    <submittedName>
        <fullName evidence="3">Methyltransferase domain-containing protein</fullName>
    </submittedName>
</protein>
<dbReference type="CDD" id="cd02440">
    <property type="entry name" value="AdoMet_MTases"/>
    <property type="match status" value="1"/>
</dbReference>
<dbReference type="InterPro" id="IPR036388">
    <property type="entry name" value="WH-like_DNA-bd_sf"/>
</dbReference>
<name>A0ABD4TKK9_9EURY</name>
<keyword evidence="3" id="KW-0489">Methyltransferase</keyword>
<evidence type="ECO:0000313" key="4">
    <source>
        <dbReference type="Proteomes" id="UP001524383"/>
    </source>
</evidence>
<dbReference type="InterPro" id="IPR029063">
    <property type="entry name" value="SAM-dependent_MTases_sf"/>
</dbReference>
<dbReference type="GO" id="GO:0008168">
    <property type="term" value="F:methyltransferase activity"/>
    <property type="evidence" value="ECO:0007669"/>
    <property type="project" value="UniProtKB-KW"/>
</dbReference>
<dbReference type="SUPFAM" id="SSF53335">
    <property type="entry name" value="S-adenosyl-L-methionine-dependent methyltransferases"/>
    <property type="match status" value="1"/>
</dbReference>
<dbReference type="GO" id="GO:0006355">
    <property type="term" value="P:regulation of DNA-templated transcription"/>
    <property type="evidence" value="ECO:0007669"/>
    <property type="project" value="UniProtKB-ARBA"/>
</dbReference>
<dbReference type="InterPro" id="IPR013216">
    <property type="entry name" value="Methyltransf_11"/>
</dbReference>
<dbReference type="Gene3D" id="1.10.10.10">
    <property type="entry name" value="Winged helix-like DNA-binding domain superfamily/Winged helix DNA-binding domain"/>
    <property type="match status" value="1"/>
</dbReference>
<reference evidence="3 4" key="1">
    <citation type="submission" date="2019-08" db="EMBL/GenBank/DDBJ databases">
        <authorList>
            <person name="Chen S.-C."/>
            <person name="Lai M.-C."/>
            <person name="You Y.-T."/>
        </authorList>
    </citation>
    <scope>NUCLEOTIDE SEQUENCE [LARGE SCALE GENOMIC DNA]</scope>
    <source>
        <strain evidence="3 4">P2F9704a</strain>
    </source>
</reference>
<comment type="caution">
    <text evidence="3">The sequence shown here is derived from an EMBL/GenBank/DDBJ whole genome shotgun (WGS) entry which is preliminary data.</text>
</comment>
<accession>A0ABD4TKK9</accession>
<dbReference type="InterPro" id="IPR000835">
    <property type="entry name" value="HTH_MarR-typ"/>
</dbReference>
<gene>
    <name evidence="3" type="ORF">FTO68_05690</name>
</gene>
<dbReference type="Proteomes" id="UP001524383">
    <property type="component" value="Unassembled WGS sequence"/>
</dbReference>
<dbReference type="PROSITE" id="PS50995">
    <property type="entry name" value="HTH_MARR_2"/>
    <property type="match status" value="1"/>
</dbReference>
<dbReference type="InterPro" id="IPR050447">
    <property type="entry name" value="Erg6_SMT_methyltransf"/>
</dbReference>
<dbReference type="SUPFAM" id="SSF46785">
    <property type="entry name" value="Winged helix' DNA-binding domain"/>
    <property type="match status" value="1"/>
</dbReference>
<sequence>MDPTARIRLSLGFVSIAINMIFGKDRGRKNLLSPGGIEVLYSAYFSKICMGDIAGMLDISPSSATDLVNYLEREGFVRRVQDTENRRSILVVPTEKGEEWILDTEEKLFGFLEVRMAHLSLDEQLLFADLCARFTGVYDSDSLSSSVRSLRRESGFERVPLIFRREGRLVRLEEAVDARYVSAGWEGDEMNTTPKIESRIPETCDGIQDEVTTEEYDRMQRGLRDEGHLPVHELAGCTREGDHALEIGPGPGYLGLEWLTHTEGTHLTGLEISPAMIAIAERNAREYQHSDRAAYKEGNALSMPFPDNTFDCAFSNGSMHEWENAGQVFSEILRVIRPGGVVFVSDLRRDLSPEIFGYMRDSCLEPEIRKGFETSVRASYTQEELETLLDGIGFSRLQVIAHPYGLVVSGEK</sequence>
<dbReference type="EMBL" id="VOTZ01000010">
    <property type="protein sequence ID" value="MCQ1538478.1"/>
    <property type="molecule type" value="Genomic_DNA"/>
</dbReference>
<dbReference type="SMART" id="SM00347">
    <property type="entry name" value="HTH_MARR"/>
    <property type="match status" value="1"/>
</dbReference>
<proteinExistence type="predicted"/>
<keyword evidence="4" id="KW-1185">Reference proteome</keyword>
<evidence type="ECO:0000256" key="1">
    <source>
        <dbReference type="ARBA" id="ARBA00022679"/>
    </source>
</evidence>
<dbReference type="InterPro" id="IPR036390">
    <property type="entry name" value="WH_DNA-bd_sf"/>
</dbReference>
<organism evidence="3 4">
    <name type="scientific">Methanocalculus taiwanensis</name>
    <dbReference type="NCBI Taxonomy" id="106207"/>
    <lineage>
        <taxon>Archaea</taxon>
        <taxon>Methanobacteriati</taxon>
        <taxon>Methanobacteriota</taxon>
        <taxon>Stenosarchaea group</taxon>
        <taxon>Methanomicrobia</taxon>
        <taxon>Methanomicrobiales</taxon>
        <taxon>Methanocalculaceae</taxon>
        <taxon>Methanocalculus</taxon>
    </lineage>
</organism>